<proteinExistence type="predicted"/>
<dbReference type="PANTHER" id="PTHR11412">
    <property type="entry name" value="MACROGLOBULIN / COMPLEMENT"/>
    <property type="match status" value="1"/>
</dbReference>
<dbReference type="InterPro" id="IPR008930">
    <property type="entry name" value="Terpenoid_cyclase/PrenylTrfase"/>
</dbReference>
<dbReference type="InterPro" id="IPR047565">
    <property type="entry name" value="Alpha-macroglob_thiol-ester_cl"/>
</dbReference>
<reference evidence="6" key="1">
    <citation type="submission" date="2022-08" db="EMBL/GenBank/DDBJ databases">
        <title>Novel sulphate-reducing endosymbionts in the free-living metamonad Anaeramoeba.</title>
        <authorList>
            <person name="Jerlstrom-Hultqvist J."/>
            <person name="Cepicka I."/>
            <person name="Gallot-Lavallee L."/>
            <person name="Salas-Leiva D."/>
            <person name="Curtis B.A."/>
            <person name="Zahonova K."/>
            <person name="Pipaliya S."/>
            <person name="Dacks J."/>
            <person name="Roger A.J."/>
        </authorList>
    </citation>
    <scope>NUCLEOTIDE SEQUENCE</scope>
    <source>
        <strain evidence="6">Busselton2</strain>
    </source>
</reference>
<evidence type="ECO:0000259" key="5">
    <source>
        <dbReference type="SMART" id="SM01360"/>
    </source>
</evidence>
<evidence type="ECO:0000256" key="1">
    <source>
        <dbReference type="ARBA" id="ARBA00022729"/>
    </source>
</evidence>
<evidence type="ECO:0000256" key="2">
    <source>
        <dbReference type="ARBA" id="ARBA00022966"/>
    </source>
</evidence>
<dbReference type="Pfam" id="PF07677">
    <property type="entry name" value="A2M_recep"/>
    <property type="match status" value="1"/>
</dbReference>
<protein>
    <submittedName>
        <fullName evidence="6">Macroglobulin / complement</fullName>
    </submittedName>
</protein>
<dbReference type="CDD" id="cd02891">
    <property type="entry name" value="A2M_like"/>
    <property type="match status" value="1"/>
</dbReference>
<dbReference type="GO" id="GO:0005615">
    <property type="term" value="C:extracellular space"/>
    <property type="evidence" value="ECO:0007669"/>
    <property type="project" value="InterPro"/>
</dbReference>
<comment type="caution">
    <text evidence="6">The sequence shown here is derived from an EMBL/GenBank/DDBJ whole genome shotgun (WGS) entry which is preliminary data.</text>
</comment>
<dbReference type="EMBL" id="JANTQA010000016">
    <property type="protein sequence ID" value="KAJ3447457.1"/>
    <property type="molecule type" value="Genomic_DNA"/>
</dbReference>
<dbReference type="Gene3D" id="1.50.10.20">
    <property type="match status" value="1"/>
</dbReference>
<organism evidence="6 7">
    <name type="scientific">Anaeramoeba flamelloides</name>
    <dbReference type="NCBI Taxonomy" id="1746091"/>
    <lineage>
        <taxon>Eukaryota</taxon>
        <taxon>Metamonada</taxon>
        <taxon>Anaeramoebidae</taxon>
        <taxon>Anaeramoeba</taxon>
    </lineage>
</organism>
<dbReference type="SMART" id="SM01419">
    <property type="entry name" value="Thiol-ester_cl"/>
    <property type="match status" value="1"/>
</dbReference>
<keyword evidence="1" id="KW-0732">Signal</keyword>
<dbReference type="InterPro" id="IPR001599">
    <property type="entry name" value="Macroglobln_a2"/>
</dbReference>
<name>A0AAV8A3S1_9EUKA</name>
<feature type="coiled-coil region" evidence="3">
    <location>
        <begin position="1136"/>
        <end position="1163"/>
    </location>
</feature>
<dbReference type="PANTHER" id="PTHR11412:SF136">
    <property type="entry name" value="CD109 ANTIGEN"/>
    <property type="match status" value="1"/>
</dbReference>
<keyword evidence="3" id="KW-0175">Coiled coil</keyword>
<dbReference type="Pfam" id="PF07678">
    <property type="entry name" value="TED_complement"/>
    <property type="match status" value="1"/>
</dbReference>
<feature type="region of interest" description="Disordered" evidence="4">
    <location>
        <begin position="629"/>
        <end position="669"/>
    </location>
</feature>
<evidence type="ECO:0000313" key="7">
    <source>
        <dbReference type="Proteomes" id="UP001146793"/>
    </source>
</evidence>
<feature type="compositionally biased region" description="Acidic residues" evidence="4">
    <location>
        <begin position="643"/>
        <end position="658"/>
    </location>
</feature>
<dbReference type="InterPro" id="IPR036595">
    <property type="entry name" value="A-macroglobulin_rcpt-bd_sf"/>
</dbReference>
<feature type="compositionally biased region" description="Low complexity" evidence="4">
    <location>
        <begin position="629"/>
        <end position="642"/>
    </location>
</feature>
<feature type="domain" description="Alpha-2-macroglobulin" evidence="5">
    <location>
        <begin position="769"/>
        <end position="866"/>
    </location>
</feature>
<dbReference type="InterPro" id="IPR009048">
    <property type="entry name" value="A-macroglobulin_rcpt-bd"/>
</dbReference>
<dbReference type="Pfam" id="PF00207">
    <property type="entry name" value="A2M"/>
    <property type="match status" value="1"/>
</dbReference>
<dbReference type="Proteomes" id="UP001146793">
    <property type="component" value="Unassembled WGS sequence"/>
</dbReference>
<evidence type="ECO:0000256" key="3">
    <source>
        <dbReference type="SAM" id="Coils"/>
    </source>
</evidence>
<gene>
    <name evidence="6" type="ORF">M0812_07690</name>
</gene>
<dbReference type="GO" id="GO:0004866">
    <property type="term" value="F:endopeptidase inhibitor activity"/>
    <property type="evidence" value="ECO:0007669"/>
    <property type="project" value="InterPro"/>
</dbReference>
<dbReference type="InterPro" id="IPR050473">
    <property type="entry name" value="A2M/Complement_sys"/>
</dbReference>
<dbReference type="SMART" id="SM01360">
    <property type="entry name" value="A2M"/>
    <property type="match status" value="1"/>
</dbReference>
<keyword evidence="2" id="KW-0882">Thioester bond</keyword>
<sequence>MGNEQSSEEKLKEKPRFSVHISTDKDTYKPGETLYCRAILLDCFNHKPLPKRAYQGGYPHCKITNSKDEEIFDRCMEHPSNEPVISFQWEIPEEQKGGEYTIEIYFKDGRGIPKFQRTITIRKFTPKRFKTELKFKRKGYAAGETVKAQLKVERTEGGIPDQARVTCTARLDEQEIYRKRNLKVDEDGLVDMEFQLPEKITVGVGSLNCVVTEGGVTETASKTLPVVLKKMDINIYPEGGDLVNGLPCGVYVEASNIITGDPADFEAILIERSKDKEQETDKIVEGVEFKTLHEGRGRFEFQPKENYEYYLKPTKPQGLDLIKLPQARENGISLRLQEPGKENYFGEEFTVLVNSNLKQKGNKVKLGLYKREETIISMVVENSKQDIAISLSPKEYDGVLRITAFDTQNRVALAERLIFVQPRAQLTFNIETEKKNYSPGDEVTINIGSFLKTINANKNESQKDEKPKTAPRYISVTVTDDSVYQMKEKRNRAPRLPEMYFLENEVKELKDPRNYLFLDLIDSISADQEDRDIDQDQEIVPSIKVDLLLGTQGWRKFVYYKPREKYNQFDEKDDKDRLQRLFNVEYQIQPRMAFFGGVGMDAFAINDVRLEMEDNEDGLIRNFQLNTVNNNNNNNNNNFSSDSSDDDNDDDNDNDNDNDNNINLIENENVNKPMDFEIYENDEEKEIEDIQAIDDDFESEDETPMIEKDQIEWLDEDQDEDGDEFDDPEMVFLDEQKKVENYQLKTLRIYAHQKRENWNIEKRTDFTNTLYFSNFVQTTKKVINSQSEFSTAIKFDLNDEISSFRVFVDGFDEDGNLGCSQSFVLNSQKPFYIEPKFPSEITGGDQMLIPITIVNSLDRKLNTVLIKGTVGGDGLILDQENSSFKMQMKPLQRIGHLFAISSQNCAIEQNALTIIGKSINPNLQDKITRKLLVKTPGFPHEIRSSGMLKANSETETFQLQIPNTVIRNSIKTSICVYPSPSSNITESLKSLIRQPCGCFEQTSNTVYPMVMAIQYMKNHENDEKSSGVDEKFMETAYKHLESGYKKLVGYECSKGGFEWFGGDPAHEALTSMGIMEFSDMRKIWDQVDDKMLKRTTDWILSRRDEETGGFKRNTQALDSFGRAPKHTTDAYIVWALTKAGIGYRELERQFEKLEKDSKNEYKDDSYYLAMVGLALQNVGFTKRSKYYADALVDFIDNETGEVQRSRSSITNSRGSNLSVETTSVAMLLWMEHSIFEHVSMANKFIHSNNNNGRFGSTQATVLALMALIKYDQIMSKTEKDGKVNLIFNDEIIQTKQFVAGEKDPISFDDISEALEKYVQDKKFDHNLKLQMIDGCNLPFSFFFESTVTKTLSDPEKCSVIFNSVLNVGNKNQINEGEGTEIKVNLKNRFQEKGLGMVIAIIGLPAGLQPRYKKILELKKTNVISHFELFGVREVVFYWRCMAPNQEINFTFDVIAEIPGTYYGSPSRAYVYYDDDNKYWNDPFKIEIVPKIKN</sequence>
<dbReference type="Gene3D" id="2.60.40.690">
    <property type="entry name" value="Alpha-macroglobulin, receptor-binding domain"/>
    <property type="match status" value="1"/>
</dbReference>
<evidence type="ECO:0000313" key="6">
    <source>
        <dbReference type="EMBL" id="KAJ3447457.1"/>
    </source>
</evidence>
<dbReference type="SUPFAM" id="SSF48239">
    <property type="entry name" value="Terpenoid cyclases/Protein prenyltransferases"/>
    <property type="match status" value="1"/>
</dbReference>
<dbReference type="InterPro" id="IPR011626">
    <property type="entry name" value="Alpha-macroglobulin_TED"/>
</dbReference>
<accession>A0AAV8A3S1</accession>
<dbReference type="Gene3D" id="2.60.40.1930">
    <property type="match status" value="1"/>
</dbReference>
<evidence type="ECO:0000256" key="4">
    <source>
        <dbReference type="SAM" id="MobiDB-lite"/>
    </source>
</evidence>